<dbReference type="KEGG" id="mass:CR152_13095"/>
<name>A0A2D2DK44_9BURK</name>
<keyword evidence="3" id="KW-0808">Transferase</keyword>
<keyword evidence="3" id="KW-0418">Kinase</keyword>
<gene>
    <name evidence="3" type="ORF">CR152_13095</name>
</gene>
<organism evidence="3 4">
    <name type="scientific">Massilia violaceinigra</name>
    <dbReference type="NCBI Taxonomy" id="2045208"/>
    <lineage>
        <taxon>Bacteria</taxon>
        <taxon>Pseudomonadati</taxon>
        <taxon>Pseudomonadota</taxon>
        <taxon>Betaproteobacteria</taxon>
        <taxon>Burkholderiales</taxon>
        <taxon>Oxalobacteraceae</taxon>
        <taxon>Telluria group</taxon>
        <taxon>Massilia</taxon>
    </lineage>
</organism>
<dbReference type="InterPro" id="IPR032623">
    <property type="entry name" value="FecR_N"/>
</dbReference>
<protein>
    <submittedName>
        <fullName evidence="3">Histidine kinase</fullName>
    </submittedName>
</protein>
<dbReference type="PANTHER" id="PTHR30273">
    <property type="entry name" value="PERIPLASMIC SIGNAL SENSOR AND SIGMA FACTOR ACTIVATOR FECR-RELATED"/>
    <property type="match status" value="1"/>
</dbReference>
<evidence type="ECO:0000313" key="3">
    <source>
        <dbReference type="EMBL" id="ATQ75347.1"/>
    </source>
</evidence>
<evidence type="ECO:0000259" key="1">
    <source>
        <dbReference type="Pfam" id="PF04773"/>
    </source>
</evidence>
<feature type="domain" description="FecR protein" evidence="1">
    <location>
        <begin position="105"/>
        <end position="199"/>
    </location>
</feature>
<sequence length="320" mass="33571">MSEPIAPRILEEAAGWLAQLHSGEAGDADHAACAQWRSLSPEHARAWERAEALMNQLGGLPPALALPLLDRPARRGRRKALATAGAVLAILPAGWLGWRMHAAGHRTGHGERRDVLLADGSRVTLNTASAIDVRFDAAQRLLVLREGEILVQTAPDSAAVHRPLRVASAHGRIEALGTRFTVRAQDGRTSVAVLGGAVRIEPAHGASLTLRAGQQSAFSASAAAAPADAGDGAAWTRGMLLADKMPLASLLAELARYRGGVLRCDPALAALPVSGAFPVGSAAEVERALAMLAATYPLQVQARLGGWWMTLVPAKKHRPG</sequence>
<reference evidence="3" key="1">
    <citation type="submission" date="2017-10" db="EMBL/GenBank/DDBJ databases">
        <title>Massilia psychrophilum sp. nov., a novel purple-pigmented bacterium isolated from Tianshan glacier, Xinjiang Municipality, China.</title>
        <authorList>
            <person name="Wang H."/>
        </authorList>
    </citation>
    <scope>NUCLEOTIDE SEQUENCE [LARGE SCALE GENOMIC DNA]</scope>
    <source>
        <strain evidence="3">B2</strain>
    </source>
</reference>
<evidence type="ECO:0000259" key="2">
    <source>
        <dbReference type="Pfam" id="PF16220"/>
    </source>
</evidence>
<dbReference type="PANTHER" id="PTHR30273:SF2">
    <property type="entry name" value="PROTEIN FECR"/>
    <property type="match status" value="1"/>
</dbReference>
<feature type="domain" description="FecR N-terminal" evidence="2">
    <location>
        <begin position="11"/>
        <end position="53"/>
    </location>
</feature>
<dbReference type="EMBL" id="CP024608">
    <property type="protein sequence ID" value="ATQ75347.1"/>
    <property type="molecule type" value="Genomic_DNA"/>
</dbReference>
<dbReference type="Proteomes" id="UP000229897">
    <property type="component" value="Chromosome"/>
</dbReference>
<dbReference type="RefSeq" id="WP_099875307.1">
    <property type="nucleotide sequence ID" value="NZ_CP024608.1"/>
</dbReference>
<dbReference type="Pfam" id="PF04773">
    <property type="entry name" value="FecR"/>
    <property type="match status" value="1"/>
</dbReference>
<proteinExistence type="predicted"/>
<dbReference type="Gene3D" id="2.60.120.1440">
    <property type="match status" value="1"/>
</dbReference>
<dbReference type="InterPro" id="IPR006860">
    <property type="entry name" value="FecR"/>
</dbReference>
<dbReference type="OrthoDB" id="1100567at2"/>
<dbReference type="GO" id="GO:0016989">
    <property type="term" value="F:sigma factor antagonist activity"/>
    <property type="evidence" value="ECO:0007669"/>
    <property type="project" value="TreeGrafter"/>
</dbReference>
<dbReference type="PIRSF" id="PIRSF018266">
    <property type="entry name" value="FecR"/>
    <property type="match status" value="1"/>
</dbReference>
<dbReference type="GO" id="GO:0016301">
    <property type="term" value="F:kinase activity"/>
    <property type="evidence" value="ECO:0007669"/>
    <property type="project" value="UniProtKB-KW"/>
</dbReference>
<dbReference type="Pfam" id="PF16220">
    <property type="entry name" value="DUF4880"/>
    <property type="match status" value="1"/>
</dbReference>
<accession>A0A2D2DK44</accession>
<dbReference type="AlphaFoldDB" id="A0A2D2DK44"/>
<keyword evidence="4" id="KW-1185">Reference proteome</keyword>
<evidence type="ECO:0000313" key="4">
    <source>
        <dbReference type="Proteomes" id="UP000229897"/>
    </source>
</evidence>
<dbReference type="InterPro" id="IPR012373">
    <property type="entry name" value="Ferrdict_sens_TM"/>
</dbReference>